<protein>
    <submittedName>
        <fullName evidence="1">Uncharacterized protein</fullName>
    </submittedName>
</protein>
<dbReference type="Proteomes" id="UP001142648">
    <property type="component" value="Unassembled WGS sequence"/>
</dbReference>
<dbReference type="RefSeq" id="WP_259960830.1">
    <property type="nucleotide sequence ID" value="NZ_JAOAMV010000002.1"/>
</dbReference>
<evidence type="ECO:0000313" key="2">
    <source>
        <dbReference type="Proteomes" id="UP001142648"/>
    </source>
</evidence>
<name>A0A9X3AKN2_9SPHN</name>
<accession>A0A9X3AKN2</accession>
<dbReference type="AlphaFoldDB" id="A0A9X3AKN2"/>
<evidence type="ECO:0000313" key="1">
    <source>
        <dbReference type="EMBL" id="MCT2558033.1"/>
    </source>
</evidence>
<keyword evidence="2" id="KW-1185">Reference proteome</keyword>
<organism evidence="1 2">
    <name type="scientific">Tsuneonella litorea</name>
    <dbReference type="NCBI Taxonomy" id="2976475"/>
    <lineage>
        <taxon>Bacteria</taxon>
        <taxon>Pseudomonadati</taxon>
        <taxon>Pseudomonadota</taxon>
        <taxon>Alphaproteobacteria</taxon>
        <taxon>Sphingomonadales</taxon>
        <taxon>Erythrobacteraceae</taxon>
        <taxon>Tsuneonella</taxon>
    </lineage>
</organism>
<comment type="caution">
    <text evidence="1">The sequence shown here is derived from an EMBL/GenBank/DDBJ whole genome shotgun (WGS) entry which is preliminary data.</text>
</comment>
<proteinExistence type="predicted"/>
<gene>
    <name evidence="1" type="ORF">N0B51_03465</name>
</gene>
<dbReference type="EMBL" id="JAOAMV010000002">
    <property type="protein sequence ID" value="MCT2558033.1"/>
    <property type="molecule type" value="Genomic_DNA"/>
</dbReference>
<reference evidence="1" key="1">
    <citation type="submission" date="2022-09" db="EMBL/GenBank/DDBJ databases">
        <title>The genome sequence of Tsuneonella sp. YG55.</title>
        <authorList>
            <person name="Liu Y."/>
        </authorList>
    </citation>
    <scope>NUCLEOTIDE SEQUENCE</scope>
    <source>
        <strain evidence="1">YG55</strain>
    </source>
</reference>
<sequence length="111" mass="12224">MSLSLERQLREDRALRNAARALFEADIAHLRASLAGKSISRRIVDRIGEGASEVLDEAIEVADNNKGVVATLIAAIVLWFARNPILDLFLDEDEVADGDPGELERNTEPTR</sequence>